<feature type="binding site" evidence="9">
    <location>
        <begin position="31"/>
        <end position="38"/>
    </location>
    <ligand>
        <name>ATP</name>
        <dbReference type="ChEBI" id="CHEBI:30616"/>
    </ligand>
</feature>
<dbReference type="RefSeq" id="WP_173559915.1">
    <property type="nucleotide sequence ID" value="NZ_JAPIUZ010000004.1"/>
</dbReference>
<keyword evidence="8 9" id="KW-0238">DNA-binding</keyword>
<dbReference type="HAMAP" id="MF_00365">
    <property type="entry name" value="RecF"/>
    <property type="match status" value="1"/>
</dbReference>
<evidence type="ECO:0000256" key="9">
    <source>
        <dbReference type="HAMAP-Rule" id="MF_00365"/>
    </source>
</evidence>
<dbReference type="InterPro" id="IPR003593">
    <property type="entry name" value="AAA+_ATPase"/>
</dbReference>
<evidence type="ECO:0000313" key="11">
    <source>
        <dbReference type="EMBL" id="MCX2564225.1"/>
    </source>
</evidence>
<comment type="subcellular location">
    <subcellularLocation>
        <location evidence="1 9">Cytoplasm</location>
    </subcellularLocation>
</comment>
<dbReference type="InterPro" id="IPR027417">
    <property type="entry name" value="P-loop_NTPase"/>
</dbReference>
<dbReference type="EMBL" id="JAPIUZ010000004">
    <property type="protein sequence ID" value="MCX2564225.1"/>
    <property type="molecule type" value="Genomic_DNA"/>
</dbReference>
<protein>
    <recommendedName>
        <fullName evidence="3 9">DNA replication and repair protein RecF</fullName>
    </recommendedName>
</protein>
<proteinExistence type="inferred from homology"/>
<evidence type="ECO:0000256" key="3">
    <source>
        <dbReference type="ARBA" id="ARBA00020170"/>
    </source>
</evidence>
<evidence type="ECO:0000259" key="10">
    <source>
        <dbReference type="SMART" id="SM00382"/>
    </source>
</evidence>
<dbReference type="Gene3D" id="3.40.50.300">
    <property type="entry name" value="P-loop containing nucleotide triphosphate hydrolases"/>
    <property type="match status" value="1"/>
</dbReference>
<keyword evidence="9" id="KW-0234">DNA repair</keyword>
<keyword evidence="5 9" id="KW-0235">DNA replication</keyword>
<comment type="function">
    <text evidence="9">The RecF protein is involved in DNA metabolism; it is required for DNA replication and normal SOS inducibility. RecF binds preferentially to single-stranded, linear DNA. It also seems to bind ATP.</text>
</comment>
<dbReference type="Gene3D" id="1.20.1050.90">
    <property type="entry name" value="RecF/RecN/SMC, N-terminal domain"/>
    <property type="match status" value="1"/>
</dbReference>
<keyword evidence="9" id="KW-0742">SOS response</keyword>
<dbReference type="InterPro" id="IPR042174">
    <property type="entry name" value="RecF_2"/>
</dbReference>
<keyword evidence="6 9" id="KW-0547">Nucleotide-binding</keyword>
<dbReference type="PANTHER" id="PTHR32182:SF0">
    <property type="entry name" value="DNA REPLICATION AND REPAIR PROTEIN RECF"/>
    <property type="match status" value="1"/>
</dbReference>
<sequence>MPRLLKLTLTLFRNYRHLTWQPENALTVLTGENGSGKTNLLESLSLFAPGRGLRRASLSQLGHNETSGWGVAARFQLNDEIIDLGTAISETSRGQRRNFLLNGKPFPKKEGVEDLLSVIWITPQMDRLFSENASGRRRFFDRLVMTVLPGHARELAAYERAMTQRNKLLLTRPTETSWLSGLESTMARHGVAISAARNEIAYYLSSFAQTHKSAFPASHVTFDCDLSEQIQKKPALTVEDWFKEKLNLSRSEDRQRSRTSIGPHRSDFMLSDWKTGLPAHTASTGQQKAMLLGLTLAQTALVREYRKASPLLLLDEPLVHLDRYKREALLEYLPSLQTTILLTGTDSAPFEKISDMARFITLKNGSFQV</sequence>
<dbReference type="PROSITE" id="PS00617">
    <property type="entry name" value="RECF_1"/>
    <property type="match status" value="1"/>
</dbReference>
<dbReference type="PANTHER" id="PTHR32182">
    <property type="entry name" value="DNA REPLICATION AND REPAIR PROTEIN RECF"/>
    <property type="match status" value="1"/>
</dbReference>
<name>A0ABT3QG17_9PROT</name>
<dbReference type="InterPro" id="IPR018078">
    <property type="entry name" value="DNA-binding_RecF_CS"/>
</dbReference>
<keyword evidence="12" id="KW-1185">Reference proteome</keyword>
<dbReference type="Proteomes" id="UP001301152">
    <property type="component" value="Unassembled WGS sequence"/>
</dbReference>
<dbReference type="NCBIfam" id="TIGR00611">
    <property type="entry name" value="recf"/>
    <property type="match status" value="1"/>
</dbReference>
<dbReference type="InterPro" id="IPR001238">
    <property type="entry name" value="DNA-binding_RecF"/>
</dbReference>
<evidence type="ECO:0000256" key="5">
    <source>
        <dbReference type="ARBA" id="ARBA00022705"/>
    </source>
</evidence>
<gene>
    <name evidence="9 11" type="primary">recF</name>
    <name evidence="11" type="ORF">OQ497_09660</name>
</gene>
<evidence type="ECO:0000256" key="2">
    <source>
        <dbReference type="ARBA" id="ARBA00008016"/>
    </source>
</evidence>
<dbReference type="SUPFAM" id="SSF52540">
    <property type="entry name" value="P-loop containing nucleoside triphosphate hydrolases"/>
    <property type="match status" value="1"/>
</dbReference>
<dbReference type="Pfam" id="PF02463">
    <property type="entry name" value="SMC_N"/>
    <property type="match status" value="1"/>
</dbReference>
<comment type="similarity">
    <text evidence="2 9">Belongs to the RecF family.</text>
</comment>
<evidence type="ECO:0000256" key="1">
    <source>
        <dbReference type="ARBA" id="ARBA00004496"/>
    </source>
</evidence>
<keyword evidence="4 9" id="KW-0963">Cytoplasm</keyword>
<dbReference type="InterPro" id="IPR003395">
    <property type="entry name" value="RecF/RecN/SMC_N"/>
</dbReference>
<evidence type="ECO:0000256" key="4">
    <source>
        <dbReference type="ARBA" id="ARBA00022490"/>
    </source>
</evidence>
<reference evidence="11 12" key="1">
    <citation type="submission" date="2022-11" db="EMBL/GenBank/DDBJ databases">
        <title>Genome sequencing of Acetobacter type strain.</title>
        <authorList>
            <person name="Heo J."/>
            <person name="Lee D."/>
            <person name="Han B.-H."/>
            <person name="Hong S.-B."/>
            <person name="Kwon S.-W."/>
        </authorList>
    </citation>
    <scope>NUCLEOTIDE SEQUENCE [LARGE SCALE GENOMIC DNA]</scope>
    <source>
        <strain evidence="11 12">KACC 21253</strain>
    </source>
</reference>
<dbReference type="SMART" id="SM00382">
    <property type="entry name" value="AAA"/>
    <property type="match status" value="1"/>
</dbReference>
<organism evidence="11 12">
    <name type="scientific">Acetobacter thailandicus</name>
    <dbReference type="NCBI Taxonomy" id="1502842"/>
    <lineage>
        <taxon>Bacteria</taxon>
        <taxon>Pseudomonadati</taxon>
        <taxon>Pseudomonadota</taxon>
        <taxon>Alphaproteobacteria</taxon>
        <taxon>Acetobacterales</taxon>
        <taxon>Acetobacteraceae</taxon>
        <taxon>Acetobacter</taxon>
    </lineage>
</organism>
<evidence type="ECO:0000313" key="12">
    <source>
        <dbReference type="Proteomes" id="UP001301152"/>
    </source>
</evidence>
<keyword evidence="9" id="KW-0227">DNA damage</keyword>
<keyword evidence="7 9" id="KW-0067">ATP-binding</keyword>
<evidence type="ECO:0000256" key="7">
    <source>
        <dbReference type="ARBA" id="ARBA00022840"/>
    </source>
</evidence>
<comment type="caution">
    <text evidence="11">The sequence shown here is derived from an EMBL/GenBank/DDBJ whole genome shotgun (WGS) entry which is preliminary data.</text>
</comment>
<evidence type="ECO:0000256" key="8">
    <source>
        <dbReference type="ARBA" id="ARBA00023125"/>
    </source>
</evidence>
<accession>A0ABT3QG17</accession>
<feature type="domain" description="AAA+ ATPase" evidence="10">
    <location>
        <begin position="23"/>
        <end position="364"/>
    </location>
</feature>
<evidence type="ECO:0000256" key="6">
    <source>
        <dbReference type="ARBA" id="ARBA00022741"/>
    </source>
</evidence>